<dbReference type="PANTHER" id="PTHR11091:SF0">
    <property type="entry name" value="MALATE DEHYDROGENASE"/>
    <property type="match status" value="1"/>
</dbReference>
<evidence type="ECO:0008006" key="5">
    <source>
        <dbReference type="Google" id="ProtNLM"/>
    </source>
</evidence>
<dbReference type="Gene3D" id="1.10.1530.10">
    <property type="match status" value="1"/>
</dbReference>
<comment type="similarity">
    <text evidence="1">Belongs to the LDH2/MDH2 oxidoreductase family.</text>
</comment>
<proteinExistence type="inferred from homology"/>
<dbReference type="Gene3D" id="3.30.1370.60">
    <property type="entry name" value="Hypothetical oxidoreductase yiak, domain 2"/>
    <property type="match status" value="1"/>
</dbReference>
<dbReference type="PANTHER" id="PTHR11091">
    <property type="entry name" value="OXIDOREDUCTASE-RELATED"/>
    <property type="match status" value="1"/>
</dbReference>
<evidence type="ECO:0000256" key="2">
    <source>
        <dbReference type="ARBA" id="ARBA00023002"/>
    </source>
</evidence>
<dbReference type="Pfam" id="PF02615">
    <property type="entry name" value="Ldh_2"/>
    <property type="match status" value="1"/>
</dbReference>
<accession>A0AAN8ZU44</accession>
<name>A0AAN8ZU44_HALRR</name>
<evidence type="ECO:0000313" key="4">
    <source>
        <dbReference type="Proteomes" id="UP001381693"/>
    </source>
</evidence>
<gene>
    <name evidence="3" type="ORF">SK128_018893</name>
</gene>
<dbReference type="AlphaFoldDB" id="A0AAN8ZU44"/>
<dbReference type="InterPro" id="IPR043143">
    <property type="entry name" value="Mal/L-sulf/L-lact_DH-like_NADP"/>
</dbReference>
<reference evidence="3 4" key="1">
    <citation type="submission" date="2023-11" db="EMBL/GenBank/DDBJ databases">
        <title>Halocaridina rubra genome assembly.</title>
        <authorList>
            <person name="Smith C."/>
        </authorList>
    </citation>
    <scope>NUCLEOTIDE SEQUENCE [LARGE SCALE GENOMIC DNA]</scope>
    <source>
        <strain evidence="3">EP-1</strain>
        <tissue evidence="3">Whole</tissue>
    </source>
</reference>
<comment type="caution">
    <text evidence="3">The sequence shown here is derived from an EMBL/GenBank/DDBJ whole genome shotgun (WGS) entry which is preliminary data.</text>
</comment>
<dbReference type="InterPro" id="IPR003767">
    <property type="entry name" value="Malate/L-lactate_DH-like"/>
</dbReference>
<organism evidence="3 4">
    <name type="scientific">Halocaridina rubra</name>
    <name type="common">Hawaiian red shrimp</name>
    <dbReference type="NCBI Taxonomy" id="373956"/>
    <lineage>
        <taxon>Eukaryota</taxon>
        <taxon>Metazoa</taxon>
        <taxon>Ecdysozoa</taxon>
        <taxon>Arthropoda</taxon>
        <taxon>Crustacea</taxon>
        <taxon>Multicrustacea</taxon>
        <taxon>Malacostraca</taxon>
        <taxon>Eumalacostraca</taxon>
        <taxon>Eucarida</taxon>
        <taxon>Decapoda</taxon>
        <taxon>Pleocyemata</taxon>
        <taxon>Caridea</taxon>
        <taxon>Atyoidea</taxon>
        <taxon>Atyidae</taxon>
        <taxon>Halocaridina</taxon>
    </lineage>
</organism>
<keyword evidence="4" id="KW-1185">Reference proteome</keyword>
<evidence type="ECO:0000256" key="1">
    <source>
        <dbReference type="ARBA" id="ARBA00006056"/>
    </source>
</evidence>
<dbReference type="InterPro" id="IPR036111">
    <property type="entry name" value="Mal/L-sulfo/L-lacto_DH-like_sf"/>
</dbReference>
<evidence type="ECO:0000313" key="3">
    <source>
        <dbReference type="EMBL" id="KAK7068646.1"/>
    </source>
</evidence>
<sequence>MFGNLLRFGRQSAVPIKSHVTPNIPQVPHNYLSHFIIFTPFLPPPICPDETPNKTVPDLFHPRGSHPNNTKVPLPYTSTTCNQVDLEDVSLPPQLNRSQTHANTCSVCCQAKSCSPSSLSSYIVPPFYPNYPMLLAPPFLLPRFPAHFAKLPCYISVQCNPSIPLSLKSNSISVSSVPPPSTVRKFLLLPNLSIPSTPSLHVGVSSSALSTTLLAKALWTTPHQRIFQHRSYSTDFEKDMEFLANEKKKYTPPTDLGTKYKSEEVHRYMVDCMTAVGTPKPHATALADVLLAADTRGHFSHGLNRLEMYVNDVRQKICEGGANPTIIKESVSTALVDGNNGLGPVVGNFCVDLAIKKAKETGIAWVCAKGSNHYGIAGWYAMRATKAGLMGMSFTNTSPLVAPTRAKKAALGTNPIALSAPAKGNDSFVLDMATCVVAVGKIEVERRKEKPIPEGWALDKDGKPTTNASEAMVGALMPLGGPETHSGYKGYGLGMLVEIFCGIMAGAHYGPNVRRWMETDRPADLGQCFVAIDPSFFAPGFEDRMSDLMDHCRNMEPADVENPVLAAGDPERAHIKKVEDEGGITYHINQITDSWRLAKVLGVAPMQSI</sequence>
<dbReference type="InterPro" id="IPR043144">
    <property type="entry name" value="Mal/L-sulf/L-lact_DH-like_ah"/>
</dbReference>
<protein>
    <recommendedName>
        <fullName evidence="5">Malate dehydrogenase</fullName>
    </recommendedName>
</protein>
<dbReference type="EMBL" id="JAXCGZ010017167">
    <property type="protein sequence ID" value="KAK7068646.1"/>
    <property type="molecule type" value="Genomic_DNA"/>
</dbReference>
<dbReference type="Proteomes" id="UP001381693">
    <property type="component" value="Unassembled WGS sequence"/>
</dbReference>
<dbReference type="GO" id="GO:0016491">
    <property type="term" value="F:oxidoreductase activity"/>
    <property type="evidence" value="ECO:0007669"/>
    <property type="project" value="UniProtKB-KW"/>
</dbReference>
<keyword evidence="2" id="KW-0560">Oxidoreductase</keyword>
<dbReference type="SUPFAM" id="SSF89733">
    <property type="entry name" value="L-sulfolactate dehydrogenase-like"/>
    <property type="match status" value="1"/>
</dbReference>